<comment type="caution">
    <text evidence="6">The sequence shown here is derived from an EMBL/GenBank/DDBJ whole genome shotgun (WGS) entry which is preliminary data.</text>
</comment>
<dbReference type="InterPro" id="IPR020846">
    <property type="entry name" value="MFS_dom"/>
</dbReference>
<dbReference type="Proteomes" id="UP000036338">
    <property type="component" value="Unassembled WGS sequence"/>
</dbReference>
<name>A0A0J5WI54_BURCE</name>
<feature type="transmembrane region" description="Helical" evidence="4">
    <location>
        <begin position="137"/>
        <end position="156"/>
    </location>
</feature>
<keyword evidence="3 4" id="KW-0472">Membrane</keyword>
<evidence type="ECO:0000256" key="4">
    <source>
        <dbReference type="SAM" id="Phobius"/>
    </source>
</evidence>
<dbReference type="CDD" id="cd17324">
    <property type="entry name" value="MFS_NepI_like"/>
    <property type="match status" value="1"/>
</dbReference>
<evidence type="ECO:0000313" key="6">
    <source>
        <dbReference type="EMBL" id="KML49327.1"/>
    </source>
</evidence>
<evidence type="ECO:0000256" key="2">
    <source>
        <dbReference type="ARBA" id="ARBA00022989"/>
    </source>
</evidence>
<dbReference type="EMBL" id="LDWR01000050">
    <property type="protein sequence ID" value="KML49327.1"/>
    <property type="molecule type" value="Genomic_DNA"/>
</dbReference>
<dbReference type="GO" id="GO:0022857">
    <property type="term" value="F:transmembrane transporter activity"/>
    <property type="evidence" value="ECO:0007669"/>
    <property type="project" value="InterPro"/>
</dbReference>
<dbReference type="PATRIC" id="fig|292.27.peg.6193"/>
<dbReference type="AlphaFoldDB" id="A0A0J5WI54"/>
<evidence type="ECO:0000256" key="3">
    <source>
        <dbReference type="ARBA" id="ARBA00023136"/>
    </source>
</evidence>
<feature type="transmembrane region" description="Helical" evidence="4">
    <location>
        <begin position="281"/>
        <end position="300"/>
    </location>
</feature>
<feature type="transmembrane region" description="Helical" evidence="4">
    <location>
        <begin position="53"/>
        <end position="72"/>
    </location>
</feature>
<feature type="transmembrane region" description="Helical" evidence="4">
    <location>
        <begin position="168"/>
        <end position="187"/>
    </location>
</feature>
<dbReference type="PANTHER" id="PTHR42910">
    <property type="entry name" value="TRANSPORTER SCO4007-RELATED"/>
    <property type="match status" value="1"/>
</dbReference>
<proteinExistence type="predicted"/>
<dbReference type="Gene3D" id="1.20.1250.20">
    <property type="entry name" value="MFS general substrate transporter like domains"/>
    <property type="match status" value="1"/>
</dbReference>
<gene>
    <name evidence="6" type="ORF">VL15_28095</name>
</gene>
<keyword evidence="2 4" id="KW-1133">Transmembrane helix</keyword>
<evidence type="ECO:0000256" key="1">
    <source>
        <dbReference type="ARBA" id="ARBA00022692"/>
    </source>
</evidence>
<evidence type="ECO:0000313" key="7">
    <source>
        <dbReference type="Proteomes" id="UP000036338"/>
    </source>
</evidence>
<dbReference type="Pfam" id="PF07690">
    <property type="entry name" value="MFS_1"/>
    <property type="match status" value="1"/>
</dbReference>
<dbReference type="RefSeq" id="WP_048249952.1">
    <property type="nucleotide sequence ID" value="NZ_LDWR01000050.1"/>
</dbReference>
<feature type="transmembrane region" description="Helical" evidence="4">
    <location>
        <begin position="368"/>
        <end position="386"/>
    </location>
</feature>
<feature type="transmembrane region" description="Helical" evidence="4">
    <location>
        <begin position="248"/>
        <end position="269"/>
    </location>
</feature>
<accession>A0A0J5WI54</accession>
<feature type="transmembrane region" description="Helical" evidence="4">
    <location>
        <begin position="337"/>
        <end position="362"/>
    </location>
</feature>
<reference evidence="6 7" key="1">
    <citation type="submission" date="2015-05" db="EMBL/GenBank/DDBJ databases">
        <title>Draft genome of Burkholderia cepacia LK29.</title>
        <authorList>
            <person name="Chan X.Y."/>
        </authorList>
    </citation>
    <scope>NUCLEOTIDE SEQUENCE [LARGE SCALE GENOMIC DNA]</scope>
    <source>
        <strain evidence="6 7">LK29</strain>
    </source>
</reference>
<evidence type="ECO:0000259" key="5">
    <source>
        <dbReference type="PROSITE" id="PS50850"/>
    </source>
</evidence>
<dbReference type="PROSITE" id="PS50850">
    <property type="entry name" value="MFS"/>
    <property type="match status" value="1"/>
</dbReference>
<keyword evidence="1 4" id="KW-0812">Transmembrane</keyword>
<sequence length="402" mass="40295">MTVAGQSPHLSRAAIAALALAAGVSIANGYALQPSLSVIASDFGVPASRMTTLASVTMLGYLAGLALLVPLADRFSPRTLISAQMGMLALLLACASWSSGPLTLGIALFLVGAATTVAAQCSTVVGKHAEPHRRGAAMGVVSAGISAGILLSRFVGGVLSQWCGWRGALLALAGCVALAAVGGASLMPGDRPLGRPPGYATTIVAIPRLLRDSVQLRRRTCAGMLWFFAFNLVWVGLAIRLAEPPYGMSAAAIGAYSLAGVLGLGVTRVAGKFTDRFGDRAVIRCGLVVAALSALLLGVALGSPGWMGVGLATFDAGCFAAQVANQSRVVAIQPARAGALSAAYLTLYYAAGAIGAVAAGILNERIGWGAMMIVTAVAITAAGLVGPAPARVDASGEPTSAG</sequence>
<organism evidence="6 7">
    <name type="scientific">Burkholderia cepacia</name>
    <name type="common">Pseudomonas cepacia</name>
    <dbReference type="NCBI Taxonomy" id="292"/>
    <lineage>
        <taxon>Bacteria</taxon>
        <taxon>Pseudomonadati</taxon>
        <taxon>Pseudomonadota</taxon>
        <taxon>Betaproteobacteria</taxon>
        <taxon>Burkholderiales</taxon>
        <taxon>Burkholderiaceae</taxon>
        <taxon>Burkholderia</taxon>
        <taxon>Burkholderia cepacia complex</taxon>
    </lineage>
</organism>
<feature type="transmembrane region" description="Helical" evidence="4">
    <location>
        <begin position="221"/>
        <end position="242"/>
    </location>
</feature>
<protein>
    <submittedName>
        <fullName evidence="6">MFS transporter</fullName>
    </submittedName>
</protein>
<feature type="domain" description="Major facilitator superfamily (MFS) profile" evidence="5">
    <location>
        <begin position="14"/>
        <end position="393"/>
    </location>
</feature>
<dbReference type="PANTHER" id="PTHR42910:SF1">
    <property type="entry name" value="MAJOR FACILITATOR SUPERFAMILY (MFS) PROFILE DOMAIN-CONTAINING PROTEIN"/>
    <property type="match status" value="1"/>
</dbReference>
<dbReference type="InterPro" id="IPR011701">
    <property type="entry name" value="MFS"/>
</dbReference>
<dbReference type="SUPFAM" id="SSF103473">
    <property type="entry name" value="MFS general substrate transporter"/>
    <property type="match status" value="1"/>
</dbReference>
<dbReference type="InterPro" id="IPR036259">
    <property type="entry name" value="MFS_trans_sf"/>
</dbReference>